<dbReference type="PANTHER" id="PTHR43386">
    <property type="entry name" value="OLIGOPEPTIDE TRANSPORT SYSTEM PERMEASE PROTEIN APPC"/>
    <property type="match status" value="1"/>
</dbReference>
<dbReference type="GO" id="GO:0055085">
    <property type="term" value="P:transmembrane transport"/>
    <property type="evidence" value="ECO:0007669"/>
    <property type="project" value="InterPro"/>
</dbReference>
<evidence type="ECO:0000256" key="4">
    <source>
        <dbReference type="ARBA" id="ARBA00022692"/>
    </source>
</evidence>
<dbReference type="EMBL" id="AEJF01000143">
    <property type="protein sequence ID" value="KLU23801.1"/>
    <property type="molecule type" value="Genomic_DNA"/>
</dbReference>
<dbReference type="InterPro" id="IPR000515">
    <property type="entry name" value="MetI-like"/>
</dbReference>
<evidence type="ECO:0000256" key="5">
    <source>
        <dbReference type="ARBA" id="ARBA00022989"/>
    </source>
</evidence>
<sequence>MSTLSPPAPPTAPAIPPNSLWRALLNNRVAWIGVALLLIIVLAAVFAPWLAPHDPLQQNIAYRLDPPSADFWLGTDSYGRDVLSRLIYGARISLLVGFLAVLIAMLIGSALGILAGYLGGWFDQLVMGLVDVLLSFPTLLLGLMVAAMLGASLENLIVAIAITEIAPFVRIARAPTIALKQRDFIEAGRALGFGPMRLMGLHILPNMASDVIVLASLWMAAAIRTEASLSFIGLGVPPPIATWGSMIREGFNNILDAWWLIVFPCMAILLTVLALNLLGDALRDALDPKLRGEKP</sequence>
<dbReference type="CDD" id="cd06261">
    <property type="entry name" value="TM_PBP2"/>
    <property type="match status" value="1"/>
</dbReference>
<keyword evidence="3" id="KW-1003">Cell membrane</keyword>
<comment type="similarity">
    <text evidence="7">Belongs to the binding-protein-dependent transport system permease family.</text>
</comment>
<evidence type="ECO:0000256" key="2">
    <source>
        <dbReference type="ARBA" id="ARBA00022448"/>
    </source>
</evidence>
<evidence type="ECO:0000313" key="9">
    <source>
        <dbReference type="EMBL" id="KLU23801.1"/>
    </source>
</evidence>
<proteinExistence type="inferred from homology"/>
<evidence type="ECO:0000313" key="10">
    <source>
        <dbReference type="Proteomes" id="UP000035963"/>
    </source>
</evidence>
<accession>A0A0J1CTZ1</accession>
<feature type="transmembrane region" description="Helical" evidence="7">
    <location>
        <begin position="29"/>
        <end position="51"/>
    </location>
</feature>
<comment type="subcellular location">
    <subcellularLocation>
        <location evidence="1 7">Cell membrane</location>
        <topology evidence="1 7">Multi-pass membrane protein</topology>
    </subcellularLocation>
</comment>
<dbReference type="SUPFAM" id="SSF161098">
    <property type="entry name" value="MetI-like"/>
    <property type="match status" value="1"/>
</dbReference>
<dbReference type="OrthoDB" id="9783218at2"/>
<dbReference type="RefSeq" id="WP_047849285.1">
    <property type="nucleotide sequence ID" value="NZ_AEJF01000143.1"/>
</dbReference>
<comment type="caution">
    <text evidence="9">The sequence shown here is derived from an EMBL/GenBank/DDBJ whole genome shotgun (WGS) entry which is preliminary data.</text>
</comment>
<keyword evidence="4 7" id="KW-0812">Transmembrane</keyword>
<keyword evidence="2 7" id="KW-0813">Transport</keyword>
<reference evidence="9 10" key="1">
    <citation type="journal article" date="2015" name="Genome Announc.">
        <title>Draft Genome Sequence of Burkholderia sp. Strain PML1(12), an Ectomycorrhizosphere-Inhabiting Bacterium with Effective Mineral-Weathering Ability.</title>
        <authorList>
            <person name="Uroz S."/>
            <person name="Oger P."/>
        </authorList>
    </citation>
    <scope>NUCLEOTIDE SEQUENCE [LARGE SCALE GENOMIC DNA]</scope>
    <source>
        <strain evidence="10">PML1(12)</strain>
    </source>
</reference>
<keyword evidence="5 7" id="KW-1133">Transmembrane helix</keyword>
<dbReference type="PANTHER" id="PTHR43386:SF25">
    <property type="entry name" value="PEPTIDE ABC TRANSPORTER PERMEASE PROTEIN"/>
    <property type="match status" value="1"/>
</dbReference>
<dbReference type="InterPro" id="IPR025966">
    <property type="entry name" value="OppC_N"/>
</dbReference>
<dbReference type="Pfam" id="PF00528">
    <property type="entry name" value="BPD_transp_1"/>
    <property type="match status" value="1"/>
</dbReference>
<dbReference type="InterPro" id="IPR050366">
    <property type="entry name" value="BP-dependent_transpt_permease"/>
</dbReference>
<feature type="transmembrane region" description="Helical" evidence="7">
    <location>
        <begin position="257"/>
        <end position="279"/>
    </location>
</feature>
<dbReference type="Proteomes" id="UP000035963">
    <property type="component" value="Unassembled WGS sequence"/>
</dbReference>
<dbReference type="PATRIC" id="fig|908627.4.peg.5472"/>
<dbReference type="GO" id="GO:0005886">
    <property type="term" value="C:plasma membrane"/>
    <property type="evidence" value="ECO:0007669"/>
    <property type="project" value="UniProtKB-SubCell"/>
</dbReference>
<feature type="transmembrane region" description="Helical" evidence="7">
    <location>
        <begin position="94"/>
        <end position="119"/>
    </location>
</feature>
<dbReference type="InterPro" id="IPR035906">
    <property type="entry name" value="MetI-like_sf"/>
</dbReference>
<dbReference type="Pfam" id="PF12911">
    <property type="entry name" value="OppC_N"/>
    <property type="match status" value="1"/>
</dbReference>
<dbReference type="Gene3D" id="1.10.3720.10">
    <property type="entry name" value="MetI-like"/>
    <property type="match status" value="1"/>
</dbReference>
<feature type="transmembrane region" description="Helical" evidence="7">
    <location>
        <begin position="203"/>
        <end position="223"/>
    </location>
</feature>
<evidence type="ECO:0000256" key="7">
    <source>
        <dbReference type="RuleBase" id="RU363032"/>
    </source>
</evidence>
<keyword evidence="10" id="KW-1185">Reference proteome</keyword>
<evidence type="ECO:0000256" key="6">
    <source>
        <dbReference type="ARBA" id="ARBA00023136"/>
    </source>
</evidence>
<protein>
    <submittedName>
        <fullName evidence="9">ABC transporter permease</fullName>
    </submittedName>
</protein>
<keyword evidence="6 7" id="KW-0472">Membrane</keyword>
<name>A0A0J1CTZ1_9BURK</name>
<evidence type="ECO:0000259" key="8">
    <source>
        <dbReference type="PROSITE" id="PS50928"/>
    </source>
</evidence>
<evidence type="ECO:0000256" key="1">
    <source>
        <dbReference type="ARBA" id="ARBA00004651"/>
    </source>
</evidence>
<gene>
    <name evidence="9" type="ORF">EOS_24515</name>
</gene>
<evidence type="ECO:0000256" key="3">
    <source>
        <dbReference type="ARBA" id="ARBA00022475"/>
    </source>
</evidence>
<dbReference type="PROSITE" id="PS50928">
    <property type="entry name" value="ABC_TM1"/>
    <property type="match status" value="1"/>
</dbReference>
<organism evidence="9 10">
    <name type="scientific">Caballeronia mineralivorans PML1(12)</name>
    <dbReference type="NCBI Taxonomy" id="908627"/>
    <lineage>
        <taxon>Bacteria</taxon>
        <taxon>Pseudomonadati</taxon>
        <taxon>Pseudomonadota</taxon>
        <taxon>Betaproteobacteria</taxon>
        <taxon>Burkholderiales</taxon>
        <taxon>Burkholderiaceae</taxon>
        <taxon>Caballeronia</taxon>
    </lineage>
</organism>
<feature type="domain" description="ABC transmembrane type-1" evidence="8">
    <location>
        <begin position="90"/>
        <end position="279"/>
    </location>
</feature>
<dbReference type="AlphaFoldDB" id="A0A0J1CTZ1"/>